<dbReference type="AlphaFoldDB" id="A0A2T3B6R4"/>
<proteinExistence type="predicted"/>
<sequence length="328" mass="35227">MELPFSDAEKRFVLAEVIKTSPIPVEKILSFLEEGNVQPAWTQMLLPLGRNLKSCMDAWDALRAGQSSSFPPNYPVHAMSGALPKRKPPPESLDPFASAPPPKRRQSGDTTIGAQRVIQPKPSSNGQSPLSFSSAQPGQQPKKRGRPSKAEVEARNAELVARGEVIPPSKASTPRSKASGLPPRDPESMVQRETIIHPARTPAAPMQSSGTGESTASEPSAPAPFESMRSRPAEGEVYDQSGEKQRFPDSSSSQKDYKPGEAGSSATIGAQPQYGEFEARPPTTQPQTQLPPPRMFNPGEPQGPTTQMVPPRESVVKETAGAQPRSNP</sequence>
<evidence type="ECO:0000256" key="1">
    <source>
        <dbReference type="SAM" id="MobiDB-lite"/>
    </source>
</evidence>
<feature type="compositionally biased region" description="Polar residues" evidence="1">
    <location>
        <begin position="206"/>
        <end position="218"/>
    </location>
</feature>
<dbReference type="InParanoid" id="A0A2T3B6R4"/>
<dbReference type="EMBL" id="KZ679009">
    <property type="protein sequence ID" value="PSS22432.1"/>
    <property type="molecule type" value="Genomic_DNA"/>
</dbReference>
<protein>
    <submittedName>
        <fullName evidence="2">Uncharacterized protein</fullName>
    </submittedName>
</protein>
<gene>
    <name evidence="2" type="ORF">M430DRAFT_225625</name>
</gene>
<evidence type="ECO:0000313" key="3">
    <source>
        <dbReference type="Proteomes" id="UP000241818"/>
    </source>
</evidence>
<accession>A0A2T3B6R4</accession>
<keyword evidence="3" id="KW-1185">Reference proteome</keyword>
<evidence type="ECO:0000313" key="2">
    <source>
        <dbReference type="EMBL" id="PSS22432.1"/>
    </source>
</evidence>
<dbReference type="Proteomes" id="UP000241818">
    <property type="component" value="Unassembled WGS sequence"/>
</dbReference>
<name>A0A2T3B6R4_AMORE</name>
<feature type="region of interest" description="Disordered" evidence="1">
    <location>
        <begin position="66"/>
        <end position="328"/>
    </location>
</feature>
<dbReference type="STRING" id="857342.A0A2T3B6R4"/>
<dbReference type="GeneID" id="36572799"/>
<reference evidence="2 3" key="1">
    <citation type="journal article" date="2018" name="New Phytol.">
        <title>Comparative genomics and transcriptomics depict ericoid mycorrhizal fungi as versatile saprotrophs and plant mutualists.</title>
        <authorList>
            <person name="Martino E."/>
            <person name="Morin E."/>
            <person name="Grelet G.A."/>
            <person name="Kuo A."/>
            <person name="Kohler A."/>
            <person name="Daghino S."/>
            <person name="Barry K.W."/>
            <person name="Cichocki N."/>
            <person name="Clum A."/>
            <person name="Dockter R.B."/>
            <person name="Hainaut M."/>
            <person name="Kuo R.C."/>
            <person name="LaButti K."/>
            <person name="Lindahl B.D."/>
            <person name="Lindquist E.A."/>
            <person name="Lipzen A."/>
            <person name="Khouja H.R."/>
            <person name="Magnuson J."/>
            <person name="Murat C."/>
            <person name="Ohm R.A."/>
            <person name="Singer S.W."/>
            <person name="Spatafora J.W."/>
            <person name="Wang M."/>
            <person name="Veneault-Fourrey C."/>
            <person name="Henrissat B."/>
            <person name="Grigoriev I.V."/>
            <person name="Martin F.M."/>
            <person name="Perotto S."/>
        </authorList>
    </citation>
    <scope>NUCLEOTIDE SEQUENCE [LARGE SCALE GENOMIC DNA]</scope>
    <source>
        <strain evidence="2 3">ATCC 22711</strain>
    </source>
</reference>
<feature type="compositionally biased region" description="Polar residues" evidence="1">
    <location>
        <begin position="121"/>
        <end position="139"/>
    </location>
</feature>
<dbReference type="OrthoDB" id="5371646at2759"/>
<dbReference type="RefSeq" id="XP_024722587.1">
    <property type="nucleotide sequence ID" value="XM_024864718.1"/>
</dbReference>
<organism evidence="2 3">
    <name type="scientific">Amorphotheca resinae ATCC 22711</name>
    <dbReference type="NCBI Taxonomy" id="857342"/>
    <lineage>
        <taxon>Eukaryota</taxon>
        <taxon>Fungi</taxon>
        <taxon>Dikarya</taxon>
        <taxon>Ascomycota</taxon>
        <taxon>Pezizomycotina</taxon>
        <taxon>Leotiomycetes</taxon>
        <taxon>Helotiales</taxon>
        <taxon>Amorphothecaceae</taxon>
        <taxon>Amorphotheca</taxon>
    </lineage>
</organism>